<keyword evidence="7" id="KW-1185">Reference proteome</keyword>
<dbReference type="InterPro" id="IPR036388">
    <property type="entry name" value="WH-like_DNA-bd_sf"/>
</dbReference>
<name>A0ABP9WIE8_9MICO</name>
<dbReference type="Gene3D" id="1.10.10.10">
    <property type="entry name" value="Winged helix-like DNA-binding domain superfamily/Winged helix DNA-binding domain"/>
    <property type="match status" value="1"/>
</dbReference>
<dbReference type="Pfam" id="PF03466">
    <property type="entry name" value="LysR_substrate"/>
    <property type="match status" value="1"/>
</dbReference>
<dbReference type="InterPro" id="IPR000847">
    <property type="entry name" value="LysR_HTH_N"/>
</dbReference>
<dbReference type="SUPFAM" id="SSF53850">
    <property type="entry name" value="Periplasmic binding protein-like II"/>
    <property type="match status" value="1"/>
</dbReference>
<dbReference type="PRINTS" id="PR00039">
    <property type="entry name" value="HTHLYSR"/>
</dbReference>
<dbReference type="Proteomes" id="UP001426770">
    <property type="component" value="Unassembled WGS sequence"/>
</dbReference>
<organism evidence="6 7">
    <name type="scientific">Demequina sediminis</name>
    <dbReference type="NCBI Taxonomy" id="1930058"/>
    <lineage>
        <taxon>Bacteria</taxon>
        <taxon>Bacillati</taxon>
        <taxon>Actinomycetota</taxon>
        <taxon>Actinomycetes</taxon>
        <taxon>Micrococcales</taxon>
        <taxon>Demequinaceae</taxon>
        <taxon>Demequina</taxon>
    </lineage>
</organism>
<dbReference type="RefSeq" id="WP_345379975.1">
    <property type="nucleotide sequence ID" value="NZ_BAABRR010000011.1"/>
</dbReference>
<gene>
    <name evidence="6" type="primary">gltC_3</name>
    <name evidence="6" type="ORF">Lsed01_02059</name>
</gene>
<dbReference type="PROSITE" id="PS50931">
    <property type="entry name" value="HTH_LYSR"/>
    <property type="match status" value="1"/>
</dbReference>
<keyword evidence="3" id="KW-0238">DNA-binding</keyword>
<dbReference type="InterPro" id="IPR005119">
    <property type="entry name" value="LysR_subst-bd"/>
</dbReference>
<evidence type="ECO:0000256" key="2">
    <source>
        <dbReference type="ARBA" id="ARBA00023015"/>
    </source>
</evidence>
<sequence length="327" mass="34774">MIDLRHLALLVAIDDEGSLTAAARAVGVSQPAASQQLRTLERRLGTAVALRTPGGFRLTEAGRVLAGHARQILDSASRAESEIAAIAGLHGGTLRLVSFPSAAATILPRAFVSMREAHPDLGFTLREAETAEALAMLRRGECDLAVIYEWRVDGTADDAPEDVPWTLEPGELALTLVEEEVHLAIPRSHVRAAQARIPLPELRDETWIAGCPVCRAHLLGITRRWGFAPHLGFETDDYVALLRLVGAGLGVALVTDLMLDAARPEDTVALRPVSPVVTRVVKAVASEALLKVPGVRETLAALAEAGATIAAAQRAQVTAQRARVAAR</sequence>
<dbReference type="EMBL" id="BAABRR010000011">
    <property type="protein sequence ID" value="GAA5519608.1"/>
    <property type="molecule type" value="Genomic_DNA"/>
</dbReference>
<dbReference type="Gene3D" id="3.40.190.10">
    <property type="entry name" value="Periplasmic binding protein-like II"/>
    <property type="match status" value="2"/>
</dbReference>
<dbReference type="Pfam" id="PF00126">
    <property type="entry name" value="HTH_1"/>
    <property type="match status" value="1"/>
</dbReference>
<dbReference type="PANTHER" id="PTHR30346:SF29">
    <property type="entry name" value="LYSR SUBSTRATE-BINDING"/>
    <property type="match status" value="1"/>
</dbReference>
<dbReference type="PANTHER" id="PTHR30346">
    <property type="entry name" value="TRANSCRIPTIONAL DUAL REGULATOR HCAR-RELATED"/>
    <property type="match status" value="1"/>
</dbReference>
<keyword evidence="2" id="KW-0805">Transcription regulation</keyword>
<keyword evidence="4" id="KW-0804">Transcription</keyword>
<evidence type="ECO:0000259" key="5">
    <source>
        <dbReference type="PROSITE" id="PS50931"/>
    </source>
</evidence>
<protein>
    <submittedName>
        <fullName evidence="6">HTH-type transcriptional regulator GltC</fullName>
    </submittedName>
</protein>
<feature type="domain" description="HTH lysR-type" evidence="5">
    <location>
        <begin position="2"/>
        <end position="59"/>
    </location>
</feature>
<comment type="similarity">
    <text evidence="1">Belongs to the LysR transcriptional regulatory family.</text>
</comment>
<evidence type="ECO:0000313" key="7">
    <source>
        <dbReference type="Proteomes" id="UP001426770"/>
    </source>
</evidence>
<comment type="caution">
    <text evidence="6">The sequence shown here is derived from an EMBL/GenBank/DDBJ whole genome shotgun (WGS) entry which is preliminary data.</text>
</comment>
<reference evidence="6 7" key="1">
    <citation type="submission" date="2024-02" db="EMBL/GenBank/DDBJ databases">
        <title>Lysinimicrobium sediminis NBRC 112286.</title>
        <authorList>
            <person name="Ichikawa N."/>
            <person name="Katano-Makiyama Y."/>
            <person name="Hidaka K."/>
        </authorList>
    </citation>
    <scope>NUCLEOTIDE SEQUENCE [LARGE SCALE GENOMIC DNA]</scope>
    <source>
        <strain evidence="6 7">NBRC 112286</strain>
    </source>
</reference>
<dbReference type="InterPro" id="IPR036390">
    <property type="entry name" value="WH_DNA-bd_sf"/>
</dbReference>
<evidence type="ECO:0000256" key="3">
    <source>
        <dbReference type="ARBA" id="ARBA00023125"/>
    </source>
</evidence>
<evidence type="ECO:0000256" key="1">
    <source>
        <dbReference type="ARBA" id="ARBA00009437"/>
    </source>
</evidence>
<evidence type="ECO:0000313" key="6">
    <source>
        <dbReference type="EMBL" id="GAA5519608.1"/>
    </source>
</evidence>
<evidence type="ECO:0000256" key="4">
    <source>
        <dbReference type="ARBA" id="ARBA00023163"/>
    </source>
</evidence>
<proteinExistence type="inferred from homology"/>
<accession>A0ABP9WIE8</accession>
<dbReference type="SUPFAM" id="SSF46785">
    <property type="entry name" value="Winged helix' DNA-binding domain"/>
    <property type="match status" value="1"/>
</dbReference>